<evidence type="ECO:0000313" key="2">
    <source>
        <dbReference type="Proteomes" id="UP000070054"/>
    </source>
</evidence>
<dbReference type="OrthoDB" id="10409859at2759"/>
<dbReference type="Proteomes" id="UP000070054">
    <property type="component" value="Unassembled WGS sequence"/>
</dbReference>
<protein>
    <submittedName>
        <fullName evidence="1">Uncharacterized protein</fullName>
    </submittedName>
</protein>
<dbReference type="EMBL" id="JEMN01001470">
    <property type="protein sequence ID" value="KXH36372.1"/>
    <property type="molecule type" value="Genomic_DNA"/>
</dbReference>
<dbReference type="AlphaFoldDB" id="A0A135SKF0"/>
<reference evidence="1 2" key="1">
    <citation type="submission" date="2014-02" db="EMBL/GenBank/DDBJ databases">
        <title>The genome sequence of Colletotrichum nymphaeae SA-01.</title>
        <authorList>
            <person name="Baroncelli R."/>
            <person name="Thon M.R."/>
        </authorList>
    </citation>
    <scope>NUCLEOTIDE SEQUENCE [LARGE SCALE GENOMIC DNA]</scope>
    <source>
        <strain evidence="1 2">SA-01</strain>
    </source>
</reference>
<keyword evidence="2" id="KW-1185">Reference proteome</keyword>
<name>A0A135SKF0_9PEZI</name>
<comment type="caution">
    <text evidence="1">The sequence shown here is derived from an EMBL/GenBank/DDBJ whole genome shotgun (WGS) entry which is preliminary data.</text>
</comment>
<sequence>MEEGGGGQVSEHSGANPFCVGVSGLGDWARPESGIQILDFGPSKSLLHLQMRWRPDDPRSPSIEYGPINKDGTFPSEKFVAGAVPSFDWLYDHLPPLAMYGVPVTTTATTTITTTTMATVFYGPSGDATHLNTNHAALGDLTPTLGLWLDPAAWLQLSTAQFRNISTEVYSTPAATLAASTRRSIFSPVPVTTKPSLRWRIRNTAKKGIVALTRWSVNLVRDLGDGPALLFLSRRYTEAWPLPPIPKAGQRHVPDRSIHPPAARIPKSQSPLMPSALGPVRPRQASAGHTRFPIWWRFHLTVGTLGGSSQLRKTHSEIYHAVHRQPDMTGSRIGTQRL</sequence>
<proteinExistence type="predicted"/>
<evidence type="ECO:0000313" key="1">
    <source>
        <dbReference type="EMBL" id="KXH36372.1"/>
    </source>
</evidence>
<organism evidence="1 2">
    <name type="scientific">Colletotrichum nymphaeae SA-01</name>
    <dbReference type="NCBI Taxonomy" id="1460502"/>
    <lineage>
        <taxon>Eukaryota</taxon>
        <taxon>Fungi</taxon>
        <taxon>Dikarya</taxon>
        <taxon>Ascomycota</taxon>
        <taxon>Pezizomycotina</taxon>
        <taxon>Sordariomycetes</taxon>
        <taxon>Hypocreomycetidae</taxon>
        <taxon>Glomerellales</taxon>
        <taxon>Glomerellaceae</taxon>
        <taxon>Colletotrichum</taxon>
        <taxon>Colletotrichum acutatum species complex</taxon>
    </lineage>
</organism>
<accession>A0A135SKF0</accession>
<gene>
    <name evidence="1" type="ORF">CNYM01_11409</name>
</gene>